<protein>
    <submittedName>
        <fullName evidence="2">Uncharacterized protein</fullName>
    </submittedName>
</protein>
<dbReference type="Gene3D" id="6.10.280.150">
    <property type="match status" value="1"/>
</dbReference>
<accession>A0A0J8RXL8</accession>
<feature type="compositionally biased region" description="Basic and acidic residues" evidence="1">
    <location>
        <begin position="22"/>
        <end position="38"/>
    </location>
</feature>
<reference evidence="3" key="1">
    <citation type="journal article" date="2010" name="Genome Res.">
        <title>Population genomic sequencing of Coccidioides fungi reveals recent hybridization and transposon control.</title>
        <authorList>
            <person name="Neafsey D.E."/>
            <person name="Barker B.M."/>
            <person name="Sharpton T.J."/>
            <person name="Stajich J.E."/>
            <person name="Park D.J."/>
            <person name="Whiston E."/>
            <person name="Hung C.-Y."/>
            <person name="McMahan C."/>
            <person name="White J."/>
            <person name="Sykes S."/>
            <person name="Heiman D."/>
            <person name="Young S."/>
            <person name="Zeng Q."/>
            <person name="Abouelleil A."/>
            <person name="Aftuck L."/>
            <person name="Bessette D."/>
            <person name="Brown A."/>
            <person name="FitzGerald M."/>
            <person name="Lui A."/>
            <person name="Macdonald J.P."/>
            <person name="Priest M."/>
            <person name="Orbach M.J."/>
            <person name="Galgiani J.N."/>
            <person name="Kirkland T.N."/>
            <person name="Cole G.T."/>
            <person name="Birren B.W."/>
            <person name="Henn M.R."/>
            <person name="Taylor J.W."/>
            <person name="Rounsley S.D."/>
        </authorList>
    </citation>
    <scope>NUCLEOTIDE SEQUENCE [LARGE SCALE GENOMIC DNA]</scope>
    <source>
        <strain evidence="3">H538.4</strain>
    </source>
</reference>
<proteinExistence type="predicted"/>
<dbReference type="EMBL" id="DS017011">
    <property type="protein sequence ID" value="KMU89321.1"/>
    <property type="molecule type" value="Genomic_DNA"/>
</dbReference>
<evidence type="ECO:0000313" key="3">
    <source>
        <dbReference type="Proteomes" id="UP000054563"/>
    </source>
</evidence>
<feature type="region of interest" description="Disordered" evidence="1">
    <location>
        <begin position="22"/>
        <end position="86"/>
    </location>
</feature>
<name>A0A0J8RXL8_COCIT</name>
<dbReference type="Proteomes" id="UP000054563">
    <property type="component" value="Unassembled WGS sequence"/>
</dbReference>
<organism evidence="2 3">
    <name type="scientific">Coccidioides immitis H538.4</name>
    <dbReference type="NCBI Taxonomy" id="396776"/>
    <lineage>
        <taxon>Eukaryota</taxon>
        <taxon>Fungi</taxon>
        <taxon>Dikarya</taxon>
        <taxon>Ascomycota</taxon>
        <taxon>Pezizomycotina</taxon>
        <taxon>Eurotiomycetes</taxon>
        <taxon>Eurotiomycetidae</taxon>
        <taxon>Onygenales</taxon>
        <taxon>Onygenaceae</taxon>
        <taxon>Coccidioides</taxon>
    </lineage>
</organism>
<dbReference type="OrthoDB" id="272624at2759"/>
<dbReference type="STRING" id="396776.A0A0J8RXL8"/>
<sequence length="86" mass="9751">MTNTVYDDPKVIHQELEEEKKRIEQQHAKEREAREEQLRNPGDGNVLPSIENGADTKRGRSQKKKQAKSAQFGGGTEEILGTIDDF</sequence>
<evidence type="ECO:0000313" key="2">
    <source>
        <dbReference type="EMBL" id="KMU89321.1"/>
    </source>
</evidence>
<dbReference type="VEuPathDB" id="FungiDB:CIHG_06994"/>
<dbReference type="eggNOG" id="KOG2009">
    <property type="taxonomic scope" value="Eukaryota"/>
</dbReference>
<evidence type="ECO:0000256" key="1">
    <source>
        <dbReference type="SAM" id="MobiDB-lite"/>
    </source>
</evidence>
<dbReference type="AlphaFoldDB" id="A0A0J8RXL8"/>
<gene>
    <name evidence="2" type="ORF">CIHG_06994</name>
</gene>